<feature type="region of interest" description="Disordered" evidence="1">
    <location>
        <begin position="56"/>
        <end position="121"/>
    </location>
</feature>
<evidence type="ECO:0000313" key="3">
    <source>
        <dbReference type="Proteomes" id="UP001360953"/>
    </source>
</evidence>
<evidence type="ECO:0000313" key="2">
    <source>
        <dbReference type="EMBL" id="KAK7538741.1"/>
    </source>
</evidence>
<name>A0ABR1LW65_9PEZI</name>
<dbReference type="GeneID" id="92028415"/>
<feature type="compositionally biased region" description="Polar residues" evidence="1">
    <location>
        <begin position="108"/>
        <end position="121"/>
    </location>
</feature>
<accession>A0ABR1LW65</accession>
<dbReference type="EMBL" id="JBBPEH010000005">
    <property type="protein sequence ID" value="KAK7538741.1"/>
    <property type="molecule type" value="Genomic_DNA"/>
</dbReference>
<sequence>MFAWIESYLWGCGRPSSAPASLCCITIPQPYGPTYLHLMHVFVYVTDEPSSAFAWSKQEGNRAEQSKATIQPISRPPRHADKTRKSPHASGSSSSSSKNAFIPPTPKKQVTNRSTASPLRSINQSISRVGARKRQSSLLLLADLTADRKTACVRACVRPCPDLPGRPSCISLPYPARLFPPCFRTELARERMTGVQCRHDSKKAPTNRRGGRREGSEEVVGV</sequence>
<organism evidence="2 3">
    <name type="scientific">Phyllosticta citribraziliensis</name>
    <dbReference type="NCBI Taxonomy" id="989973"/>
    <lineage>
        <taxon>Eukaryota</taxon>
        <taxon>Fungi</taxon>
        <taxon>Dikarya</taxon>
        <taxon>Ascomycota</taxon>
        <taxon>Pezizomycotina</taxon>
        <taxon>Dothideomycetes</taxon>
        <taxon>Dothideomycetes incertae sedis</taxon>
        <taxon>Botryosphaeriales</taxon>
        <taxon>Phyllostictaceae</taxon>
        <taxon>Phyllosticta</taxon>
    </lineage>
</organism>
<keyword evidence="3" id="KW-1185">Reference proteome</keyword>
<reference evidence="2 3" key="1">
    <citation type="submission" date="2024-04" db="EMBL/GenBank/DDBJ databases">
        <title>Phyllosticta paracitricarpa is synonymous to the EU quarantine fungus P. citricarpa based on phylogenomic analyses.</title>
        <authorList>
            <consortium name="Lawrence Berkeley National Laboratory"/>
            <person name="Van ingen-buijs V.A."/>
            <person name="Van westerhoven A.C."/>
            <person name="Haridas S."/>
            <person name="Skiadas P."/>
            <person name="Martin F."/>
            <person name="Groenewald J.Z."/>
            <person name="Crous P.W."/>
            <person name="Seidl M.F."/>
        </authorList>
    </citation>
    <scope>NUCLEOTIDE SEQUENCE [LARGE SCALE GENOMIC DNA]</scope>
    <source>
        <strain evidence="2 3">CPC 17464</strain>
    </source>
</reference>
<feature type="compositionally biased region" description="Basic and acidic residues" evidence="1">
    <location>
        <begin position="194"/>
        <end position="203"/>
    </location>
</feature>
<protein>
    <submittedName>
        <fullName evidence="2">Uncharacterized protein</fullName>
    </submittedName>
</protein>
<dbReference type="Proteomes" id="UP001360953">
    <property type="component" value="Unassembled WGS sequence"/>
</dbReference>
<evidence type="ECO:0000256" key="1">
    <source>
        <dbReference type="SAM" id="MobiDB-lite"/>
    </source>
</evidence>
<gene>
    <name evidence="2" type="ORF">J3D65DRAFT_343246</name>
</gene>
<proteinExistence type="predicted"/>
<feature type="region of interest" description="Disordered" evidence="1">
    <location>
        <begin position="194"/>
        <end position="222"/>
    </location>
</feature>
<dbReference type="RefSeq" id="XP_066656428.1">
    <property type="nucleotide sequence ID" value="XM_066795509.1"/>
</dbReference>
<comment type="caution">
    <text evidence="2">The sequence shown here is derived from an EMBL/GenBank/DDBJ whole genome shotgun (WGS) entry which is preliminary data.</text>
</comment>